<protein>
    <submittedName>
        <fullName evidence="2">Uncharacterized protein</fullName>
    </submittedName>
</protein>
<evidence type="ECO:0000313" key="2">
    <source>
        <dbReference type="EMBL" id="KAF9731761.1"/>
    </source>
</evidence>
<evidence type="ECO:0000313" key="3">
    <source>
        <dbReference type="Proteomes" id="UP000756921"/>
    </source>
</evidence>
<keyword evidence="3" id="KW-1185">Reference proteome</keyword>
<dbReference type="AlphaFoldDB" id="A0A9P6GAS3"/>
<name>A0A9P6GAS3_9PLEO</name>
<organism evidence="2 3">
    <name type="scientific">Paraphaeosphaeria minitans</name>
    <dbReference type="NCBI Taxonomy" id="565426"/>
    <lineage>
        <taxon>Eukaryota</taxon>
        <taxon>Fungi</taxon>
        <taxon>Dikarya</taxon>
        <taxon>Ascomycota</taxon>
        <taxon>Pezizomycotina</taxon>
        <taxon>Dothideomycetes</taxon>
        <taxon>Pleosporomycetidae</taxon>
        <taxon>Pleosporales</taxon>
        <taxon>Massarineae</taxon>
        <taxon>Didymosphaeriaceae</taxon>
        <taxon>Paraphaeosphaeria</taxon>
    </lineage>
</organism>
<dbReference type="OrthoDB" id="4834362at2759"/>
<evidence type="ECO:0000256" key="1">
    <source>
        <dbReference type="SAM" id="SignalP"/>
    </source>
</evidence>
<gene>
    <name evidence="2" type="ORF">PMIN01_10778</name>
</gene>
<feature type="chain" id="PRO_5040181958" evidence="1">
    <location>
        <begin position="19"/>
        <end position="119"/>
    </location>
</feature>
<accession>A0A9P6GAS3</accession>
<dbReference type="Proteomes" id="UP000756921">
    <property type="component" value="Unassembled WGS sequence"/>
</dbReference>
<proteinExistence type="predicted"/>
<keyword evidence="1" id="KW-0732">Signal</keyword>
<reference evidence="2" key="1">
    <citation type="journal article" date="2020" name="Mol. Plant Microbe Interact.">
        <title>Genome Sequence of the Biocontrol Agent Coniothyrium minitans strain Conio (IMI 134523).</title>
        <authorList>
            <person name="Patel D."/>
            <person name="Shittu T.A."/>
            <person name="Baroncelli R."/>
            <person name="Muthumeenakshi S."/>
            <person name="Osborne T.H."/>
            <person name="Janganan T.K."/>
            <person name="Sreenivasaprasad S."/>
        </authorList>
    </citation>
    <scope>NUCLEOTIDE SEQUENCE</scope>
    <source>
        <strain evidence="2">Conio</strain>
    </source>
</reference>
<dbReference type="EMBL" id="WJXW01000012">
    <property type="protein sequence ID" value="KAF9731761.1"/>
    <property type="molecule type" value="Genomic_DNA"/>
</dbReference>
<comment type="caution">
    <text evidence="2">The sequence shown here is derived from an EMBL/GenBank/DDBJ whole genome shotgun (WGS) entry which is preliminary data.</text>
</comment>
<sequence>MRFFAVLTALALATFTTAAPVDTSPASPLLAPRGCTSPSCALVTFYDRTQVNWNNVQCVNAGKEVIGILVGECYCVLYSEQQCKGNYQEVYPCPGAMGPKDFNFPPKSLSCGGWAGGKP</sequence>
<feature type="signal peptide" evidence="1">
    <location>
        <begin position="1"/>
        <end position="18"/>
    </location>
</feature>